<evidence type="ECO:0000256" key="5">
    <source>
        <dbReference type="ARBA" id="ARBA00023049"/>
    </source>
</evidence>
<dbReference type="SUPFAM" id="SSF102712">
    <property type="entry name" value="JAB1/MPN domain"/>
    <property type="match status" value="1"/>
</dbReference>
<keyword evidence="8" id="KW-1185">Reference proteome</keyword>
<dbReference type="GeneID" id="41595298"/>
<dbReference type="InterPro" id="IPR028090">
    <property type="entry name" value="JAB_dom_prok"/>
</dbReference>
<dbReference type="CDD" id="cd08072">
    <property type="entry name" value="MPN_archaeal"/>
    <property type="match status" value="1"/>
</dbReference>
<reference evidence="8" key="1">
    <citation type="submission" date="2018-01" db="EMBL/GenBank/DDBJ databases">
        <authorList>
            <person name="Kerou L M."/>
        </authorList>
    </citation>
    <scope>NUCLEOTIDE SEQUENCE [LARGE SCALE GENOMIC DNA]</scope>
    <source>
        <strain evidence="8">SCU2</strain>
    </source>
</reference>
<keyword evidence="4" id="KW-0862">Zinc</keyword>
<proteinExistence type="predicted"/>
<evidence type="ECO:0000313" key="7">
    <source>
        <dbReference type="EMBL" id="SPC34463.1"/>
    </source>
</evidence>
<keyword evidence="3" id="KW-0378">Hydrolase</keyword>
<keyword evidence="1" id="KW-0645">Protease</keyword>
<feature type="domain" description="JAB" evidence="6">
    <location>
        <begin position="11"/>
        <end position="106"/>
    </location>
</feature>
<gene>
    <name evidence="7" type="ORF">NCAV_1296</name>
</gene>
<evidence type="ECO:0000313" key="8">
    <source>
        <dbReference type="Proteomes" id="UP000236248"/>
    </source>
</evidence>
<keyword evidence="2" id="KW-0479">Metal-binding</keyword>
<dbReference type="GO" id="GO:0006508">
    <property type="term" value="P:proteolysis"/>
    <property type="evidence" value="ECO:0007669"/>
    <property type="project" value="UniProtKB-KW"/>
</dbReference>
<evidence type="ECO:0000256" key="4">
    <source>
        <dbReference type="ARBA" id="ARBA00022833"/>
    </source>
</evidence>
<dbReference type="KEGG" id="ncv:NCAV_1296"/>
<evidence type="ECO:0000259" key="6">
    <source>
        <dbReference type="Pfam" id="PF14464"/>
    </source>
</evidence>
<dbReference type="Pfam" id="PF14464">
    <property type="entry name" value="Prok-JAB"/>
    <property type="match status" value="1"/>
</dbReference>
<evidence type="ECO:0000256" key="1">
    <source>
        <dbReference type="ARBA" id="ARBA00022670"/>
    </source>
</evidence>
<organism evidence="7 8">
    <name type="scientific">Candidatus Nitrosocaldus cavascurensis</name>
    <dbReference type="NCBI Taxonomy" id="2058097"/>
    <lineage>
        <taxon>Archaea</taxon>
        <taxon>Nitrososphaerota</taxon>
        <taxon>Nitrososphaeria</taxon>
        <taxon>Candidatus Nitrosocaldales</taxon>
        <taxon>Candidatus Nitrosocaldaceae</taxon>
        <taxon>Candidatus Nitrosocaldus</taxon>
    </lineage>
</organism>
<evidence type="ECO:0000256" key="2">
    <source>
        <dbReference type="ARBA" id="ARBA00022723"/>
    </source>
</evidence>
<keyword evidence="5" id="KW-0482">Metalloprotease</keyword>
<name>A0A2K5AS35_9ARCH</name>
<dbReference type="RefSeq" id="WP_103286885.1">
    <property type="nucleotide sequence ID" value="NZ_LT981265.1"/>
</dbReference>
<dbReference type="Gene3D" id="3.40.140.10">
    <property type="entry name" value="Cytidine Deaminase, domain 2"/>
    <property type="match status" value="1"/>
</dbReference>
<accession>A0A2K5AS35</accession>
<sequence>MVRKRKVIIKKSALDSIISYCKMRHPNEAILLLCGKSSKDTATVERLMIPPFSYFGPYYSGFPTLLLPFDRSILGIMHSHPNGSSEPSLTDLNSDFIGYISMIVSYPYEDDDIHIYDSRGEKLEFSVEG</sequence>
<dbReference type="Proteomes" id="UP000236248">
    <property type="component" value="Chromosome NCAV"/>
</dbReference>
<protein>
    <recommendedName>
        <fullName evidence="6">JAB domain-containing protein</fullName>
    </recommendedName>
</protein>
<evidence type="ECO:0000256" key="3">
    <source>
        <dbReference type="ARBA" id="ARBA00022801"/>
    </source>
</evidence>
<dbReference type="GO" id="GO:0046872">
    <property type="term" value="F:metal ion binding"/>
    <property type="evidence" value="ECO:0007669"/>
    <property type="project" value="UniProtKB-KW"/>
</dbReference>
<dbReference type="EMBL" id="LT981265">
    <property type="protein sequence ID" value="SPC34463.1"/>
    <property type="molecule type" value="Genomic_DNA"/>
</dbReference>
<dbReference type="GO" id="GO:0008237">
    <property type="term" value="F:metallopeptidase activity"/>
    <property type="evidence" value="ECO:0007669"/>
    <property type="project" value="UniProtKB-KW"/>
</dbReference>
<dbReference type="AlphaFoldDB" id="A0A2K5AS35"/>